<dbReference type="RefSeq" id="WP_079731418.1">
    <property type="nucleotide sequence ID" value="NZ_FVZE01000007.1"/>
</dbReference>
<dbReference type="Proteomes" id="UP000190989">
    <property type="component" value="Unassembled WGS sequence"/>
</dbReference>
<dbReference type="EMBL" id="FVZE01000007">
    <property type="protein sequence ID" value="SLK07791.1"/>
    <property type="molecule type" value="Genomic_DNA"/>
</dbReference>
<dbReference type="AlphaFoldDB" id="A0A1U6IID9"/>
<evidence type="ECO:0000259" key="1">
    <source>
        <dbReference type="Pfam" id="PF18818"/>
    </source>
</evidence>
<dbReference type="Pfam" id="PF18818">
    <property type="entry name" value="MPTase-PolyVal"/>
    <property type="match status" value="1"/>
</dbReference>
<keyword evidence="3" id="KW-1185">Reference proteome</keyword>
<proteinExistence type="predicted"/>
<dbReference type="STRING" id="428990.SAMN06295987_10752"/>
<accession>A0A1U6IID9</accession>
<dbReference type="InterPro" id="IPR041459">
    <property type="entry name" value="MPTase-PolyVal"/>
</dbReference>
<organism evidence="2 3">
    <name type="scientific">Novosphingobium mathurense</name>
    <dbReference type="NCBI Taxonomy" id="428990"/>
    <lineage>
        <taxon>Bacteria</taxon>
        <taxon>Pseudomonadati</taxon>
        <taxon>Pseudomonadota</taxon>
        <taxon>Alphaproteobacteria</taxon>
        <taxon>Sphingomonadales</taxon>
        <taxon>Sphingomonadaceae</taxon>
        <taxon>Novosphingobium</taxon>
    </lineage>
</organism>
<name>A0A1U6IID9_9SPHN</name>
<evidence type="ECO:0000313" key="3">
    <source>
        <dbReference type="Proteomes" id="UP000190989"/>
    </source>
</evidence>
<protein>
    <recommendedName>
        <fullName evidence="1">Polyvalent protein metallopeptidase domain-containing protein</fullName>
    </recommendedName>
</protein>
<reference evidence="3" key="1">
    <citation type="submission" date="2017-02" db="EMBL/GenBank/DDBJ databases">
        <authorList>
            <person name="Varghese N."/>
            <person name="Submissions S."/>
        </authorList>
    </citation>
    <scope>NUCLEOTIDE SEQUENCE [LARGE SCALE GENOMIC DNA]</scope>
    <source>
        <strain evidence="3">SM117</strain>
    </source>
</reference>
<gene>
    <name evidence="2" type="ORF">SAMN06295987_10752</name>
</gene>
<sequence length="94" mass="10185">MTRVRKIGVGSQIGAGLSGYVASLCQATLCAEYGLPNELHDSHASYIHHWMKILRGDKTAILHAAAKAEQAVKWLRQFDPALGSTLPDELKEAA</sequence>
<evidence type="ECO:0000313" key="2">
    <source>
        <dbReference type="EMBL" id="SLK07791.1"/>
    </source>
</evidence>
<feature type="domain" description="Polyvalent protein metallopeptidase" evidence="1">
    <location>
        <begin position="21"/>
        <end position="67"/>
    </location>
</feature>